<reference evidence="8 9" key="1">
    <citation type="journal article" date="2011" name="J. Bacteriol.">
        <title>Genome sequence of Chthoniobacter flavus Ellin428, an aerobic heterotrophic soil bacterium.</title>
        <authorList>
            <person name="Kant R."/>
            <person name="van Passel M.W."/>
            <person name="Palva A."/>
            <person name="Lucas S."/>
            <person name="Lapidus A."/>
            <person name="Glavina Del Rio T."/>
            <person name="Dalin E."/>
            <person name="Tice H."/>
            <person name="Bruce D."/>
            <person name="Goodwin L."/>
            <person name="Pitluck S."/>
            <person name="Larimer F.W."/>
            <person name="Land M.L."/>
            <person name="Hauser L."/>
            <person name="Sangwan P."/>
            <person name="de Vos W.M."/>
            <person name="Janssen P.H."/>
            <person name="Smidt H."/>
        </authorList>
    </citation>
    <scope>NUCLEOTIDE SEQUENCE [LARGE SCALE GENOMIC DNA]</scope>
    <source>
        <strain evidence="8 9">Ellin428</strain>
    </source>
</reference>
<dbReference type="InterPro" id="IPR017441">
    <property type="entry name" value="Protein_kinase_ATP_BS"/>
</dbReference>
<dbReference type="SUPFAM" id="SSF50370">
    <property type="entry name" value="Ricin B-like lectins"/>
    <property type="match status" value="1"/>
</dbReference>
<dbReference type="Pfam" id="PF00069">
    <property type="entry name" value="Pkinase"/>
    <property type="match status" value="1"/>
</dbReference>
<evidence type="ECO:0000259" key="7">
    <source>
        <dbReference type="PROSITE" id="PS50011"/>
    </source>
</evidence>
<evidence type="ECO:0000256" key="5">
    <source>
        <dbReference type="PROSITE-ProRule" id="PRU10141"/>
    </source>
</evidence>
<dbReference type="GO" id="GO:0005524">
    <property type="term" value="F:ATP binding"/>
    <property type="evidence" value="ECO:0007669"/>
    <property type="project" value="UniProtKB-UniRule"/>
</dbReference>
<keyword evidence="4 5" id="KW-0067">ATP-binding</keyword>
<dbReference type="PANTHER" id="PTHR43289:SF34">
    <property type="entry name" value="SERINE_THREONINE-PROTEIN KINASE YBDM-RELATED"/>
    <property type="match status" value="1"/>
</dbReference>
<keyword evidence="8" id="KW-0723">Serine/threonine-protein kinase</keyword>
<dbReference type="PROSITE" id="PS00108">
    <property type="entry name" value="PROTEIN_KINASE_ST"/>
    <property type="match status" value="1"/>
</dbReference>
<keyword evidence="3 8" id="KW-0418">Kinase</keyword>
<evidence type="ECO:0000256" key="6">
    <source>
        <dbReference type="SAM" id="MobiDB-lite"/>
    </source>
</evidence>
<dbReference type="STRING" id="497964.CfE428DRAFT_1651"/>
<dbReference type="InterPro" id="IPR011009">
    <property type="entry name" value="Kinase-like_dom_sf"/>
</dbReference>
<dbReference type="AlphaFoldDB" id="B4CYB3"/>
<dbReference type="CDD" id="cd14014">
    <property type="entry name" value="STKc_PknB_like"/>
    <property type="match status" value="1"/>
</dbReference>
<dbReference type="SMART" id="SM00220">
    <property type="entry name" value="S_TKc"/>
    <property type="match status" value="1"/>
</dbReference>
<evidence type="ECO:0000256" key="1">
    <source>
        <dbReference type="ARBA" id="ARBA00022679"/>
    </source>
</evidence>
<evidence type="ECO:0000313" key="9">
    <source>
        <dbReference type="Proteomes" id="UP000005824"/>
    </source>
</evidence>
<protein>
    <submittedName>
        <fullName evidence="8">Serine/threonine protein kinase</fullName>
    </submittedName>
</protein>
<dbReference type="SMART" id="SM00458">
    <property type="entry name" value="RICIN"/>
    <property type="match status" value="1"/>
</dbReference>
<evidence type="ECO:0000256" key="4">
    <source>
        <dbReference type="ARBA" id="ARBA00022840"/>
    </source>
</evidence>
<dbReference type="Proteomes" id="UP000005824">
    <property type="component" value="Unassembled WGS sequence"/>
</dbReference>
<dbReference type="InterPro" id="IPR000719">
    <property type="entry name" value="Prot_kinase_dom"/>
</dbReference>
<dbReference type="Pfam" id="PF14200">
    <property type="entry name" value="RicinB_lectin_2"/>
    <property type="match status" value="2"/>
</dbReference>
<feature type="domain" description="Protein kinase" evidence="7">
    <location>
        <begin position="83"/>
        <end position="339"/>
    </location>
</feature>
<evidence type="ECO:0000313" key="8">
    <source>
        <dbReference type="EMBL" id="EDY20454.1"/>
    </source>
</evidence>
<feature type="binding site" evidence="5">
    <location>
        <position position="112"/>
    </location>
    <ligand>
        <name>ATP</name>
        <dbReference type="ChEBI" id="CHEBI:30616"/>
    </ligand>
</feature>
<dbReference type="SUPFAM" id="SSF56112">
    <property type="entry name" value="Protein kinase-like (PK-like)"/>
    <property type="match status" value="1"/>
</dbReference>
<dbReference type="GO" id="GO:0004674">
    <property type="term" value="F:protein serine/threonine kinase activity"/>
    <property type="evidence" value="ECO:0007669"/>
    <property type="project" value="UniProtKB-KW"/>
</dbReference>
<name>B4CYB3_9BACT</name>
<dbReference type="EMBL" id="ABVL01000004">
    <property type="protein sequence ID" value="EDY20454.1"/>
    <property type="molecule type" value="Genomic_DNA"/>
</dbReference>
<dbReference type="InParanoid" id="B4CYB3"/>
<dbReference type="CDD" id="cd00161">
    <property type="entry name" value="beta-trefoil_Ricin-like"/>
    <property type="match status" value="1"/>
</dbReference>
<keyword evidence="2 5" id="KW-0547">Nucleotide-binding</keyword>
<feature type="region of interest" description="Disordered" evidence="6">
    <location>
        <begin position="702"/>
        <end position="722"/>
    </location>
</feature>
<dbReference type="PROSITE" id="PS50011">
    <property type="entry name" value="PROTEIN_KINASE_DOM"/>
    <property type="match status" value="1"/>
</dbReference>
<dbReference type="PROSITE" id="PS50231">
    <property type="entry name" value="RICIN_B_LECTIN"/>
    <property type="match status" value="1"/>
</dbReference>
<dbReference type="PROSITE" id="PS00107">
    <property type="entry name" value="PROTEIN_KINASE_ATP"/>
    <property type="match status" value="1"/>
</dbReference>
<proteinExistence type="predicted"/>
<dbReference type="Gene3D" id="2.80.10.50">
    <property type="match status" value="2"/>
</dbReference>
<comment type="caution">
    <text evidence="8">The sequence shown here is derived from an EMBL/GenBank/DDBJ whole genome shotgun (WGS) entry which is preliminary data.</text>
</comment>
<accession>B4CYB3</accession>
<dbReference type="InterPro" id="IPR000772">
    <property type="entry name" value="Ricin_B_lectin"/>
</dbReference>
<organism evidence="8 9">
    <name type="scientific">Chthoniobacter flavus Ellin428</name>
    <dbReference type="NCBI Taxonomy" id="497964"/>
    <lineage>
        <taxon>Bacteria</taxon>
        <taxon>Pseudomonadati</taxon>
        <taxon>Verrucomicrobiota</taxon>
        <taxon>Spartobacteria</taxon>
        <taxon>Chthoniobacterales</taxon>
        <taxon>Chthoniobacteraceae</taxon>
        <taxon>Chthoniobacter</taxon>
    </lineage>
</organism>
<gene>
    <name evidence="8" type="ORF">CfE428DRAFT_1651</name>
</gene>
<sequence length="781" mass="85290">MSPILATGGKRLVRVNLRKPPPTNLPHTLPPPVANNTNVDELLIQNCSDCGAPVDVTNVEPLSAVVCPVCGAPATVSSMIDHFQLVDMLGHGGMGAVYKAYDTSLGRMVALKLLRKSSGTAEQIQQLETEAAITASINHPHVVRVFSTGMDHGRFYIAMELVEKGPLDKLIELQGRVAEAQALEVGMQIASGLHAAQEAGLIHRDIKPGNILFADAHTAKIVDFGLAIFAEDEAKVRGEIWGTPYYVAPEKLDQKPEDFRSDIYSLGATLFHALAGRPPFEAENASMVALKHLKSQAVSLQTFAPQVSSNTNYVINRMLSKDPDQRYQSYGELIEHFEYALNELQAGRGRVQEKRVVLESEREKKAMGWLTFAMIVFVLLIGTGVLLRNRILSGPSEEEAKKGSALVADGVDKLVGAKSTDAVTSLAALAAQKPEQPWLNWADMLTGLAQFMAGNRPEGIAAFQRVEQRGPYSKKDADKGLADFFVETAQQMTSEHVIDPKTTNRSGGVGQAAFLFYGMKDWQAGAIDEAADFFRRFRQAEFSGPDAWLDSLKPLATDYVVDYTAYQMASDAWKTAKTPDQKRNAVKALKAVRGRLAGKAQELAVSAATDATRLEKERAVLLVQGRIPDDRYKLTNRKTGKAIDVEGRSHDDGHKVLLWGYTNGGNQQWHIIPQDNGSYMLVNIESGKALSLPTNPNALNPRSIPTPKPVTDDGTQAQQSNVNKSAAWQQWKIEKVDNNYFKLISQHDGKALTAKAPGNGAALIQTPISAVQEQQWKIEAP</sequence>
<feature type="compositionally biased region" description="Polar residues" evidence="6">
    <location>
        <begin position="713"/>
        <end position="722"/>
    </location>
</feature>
<evidence type="ECO:0000256" key="2">
    <source>
        <dbReference type="ARBA" id="ARBA00022741"/>
    </source>
</evidence>
<dbReference type="InterPro" id="IPR008271">
    <property type="entry name" value="Ser/Thr_kinase_AS"/>
</dbReference>
<keyword evidence="1" id="KW-0808">Transferase</keyword>
<dbReference type="PANTHER" id="PTHR43289">
    <property type="entry name" value="MITOGEN-ACTIVATED PROTEIN KINASE KINASE KINASE 20-RELATED"/>
    <property type="match status" value="1"/>
</dbReference>
<keyword evidence="9" id="KW-1185">Reference proteome</keyword>
<dbReference type="eggNOG" id="COG0515">
    <property type="taxonomic scope" value="Bacteria"/>
</dbReference>
<dbReference type="Gene3D" id="1.10.510.10">
    <property type="entry name" value="Transferase(Phosphotransferase) domain 1"/>
    <property type="match status" value="1"/>
</dbReference>
<evidence type="ECO:0000256" key="3">
    <source>
        <dbReference type="ARBA" id="ARBA00022777"/>
    </source>
</evidence>
<dbReference type="InterPro" id="IPR035992">
    <property type="entry name" value="Ricin_B-like_lectins"/>
</dbReference>